<dbReference type="VEuPathDB" id="FungiDB:UREG_02660"/>
<evidence type="ECO:0000313" key="2">
    <source>
        <dbReference type="Proteomes" id="UP000002058"/>
    </source>
</evidence>
<dbReference type="OrthoDB" id="189997at2759"/>
<reference evidence="2" key="1">
    <citation type="journal article" date="2009" name="Genome Res.">
        <title>Comparative genomic analyses of the human fungal pathogens Coccidioides and their relatives.</title>
        <authorList>
            <person name="Sharpton T.J."/>
            <person name="Stajich J.E."/>
            <person name="Rounsley S.D."/>
            <person name="Gardner M.J."/>
            <person name="Wortman J.R."/>
            <person name="Jordar V.S."/>
            <person name="Maiti R."/>
            <person name="Kodira C.D."/>
            <person name="Neafsey D.E."/>
            <person name="Zeng Q."/>
            <person name="Hung C.-Y."/>
            <person name="McMahan C."/>
            <person name="Muszewska A."/>
            <person name="Grynberg M."/>
            <person name="Mandel M.A."/>
            <person name="Kellner E.M."/>
            <person name="Barker B.M."/>
            <person name="Galgiani J.N."/>
            <person name="Orbach M.J."/>
            <person name="Kirkland T.N."/>
            <person name="Cole G.T."/>
            <person name="Henn M.R."/>
            <person name="Birren B.W."/>
            <person name="Taylor J.W."/>
        </authorList>
    </citation>
    <scope>NUCLEOTIDE SEQUENCE [LARGE SCALE GENOMIC DNA]</scope>
    <source>
        <strain evidence="2">UAMH 1704</strain>
    </source>
</reference>
<name>C4JH87_UNCRE</name>
<dbReference type="eggNOG" id="ENOG502RY9N">
    <property type="taxonomic scope" value="Eukaryota"/>
</dbReference>
<dbReference type="EMBL" id="CH476615">
    <property type="protein sequence ID" value="EEP77811.1"/>
    <property type="molecule type" value="Genomic_DNA"/>
</dbReference>
<dbReference type="Proteomes" id="UP000002058">
    <property type="component" value="Unassembled WGS sequence"/>
</dbReference>
<dbReference type="HOGENOM" id="CLU_2049171_0_0_1"/>
<dbReference type="KEGG" id="ure:UREG_02660"/>
<dbReference type="InterPro" id="IPR047801">
    <property type="entry name" value="Peptidase_C45"/>
</dbReference>
<dbReference type="NCBIfam" id="NF040521">
    <property type="entry name" value="C45_proenzyme"/>
    <property type="match status" value="1"/>
</dbReference>
<keyword evidence="2" id="KW-1185">Reference proteome</keyword>
<protein>
    <submittedName>
        <fullName evidence="1">Uncharacterized protein</fullName>
    </submittedName>
</protein>
<dbReference type="Gene3D" id="1.10.10.2120">
    <property type="match status" value="1"/>
</dbReference>
<dbReference type="InParanoid" id="C4JH87"/>
<sequence>MRSITCQGTSYEIGLQHGEQARTEIHGSMEFYKGLFKRDCSMNWEEVCKTAVKFVPLLEASFPEYLQEINGIAQGAGVGVDSILALNVRTELAYGMFNDGCTAFSWKSDAGSFLAQNWDASSLLSPQRFLKTRYTKQELIPVKVG</sequence>
<dbReference type="PANTHER" id="PTHR34180">
    <property type="entry name" value="PEPTIDASE C45"/>
    <property type="match status" value="1"/>
</dbReference>
<evidence type="ECO:0000313" key="1">
    <source>
        <dbReference type="EMBL" id="EEP77811.1"/>
    </source>
</evidence>
<dbReference type="OMA" id="SMNWEEV"/>
<organism evidence="1 2">
    <name type="scientific">Uncinocarpus reesii (strain UAMH 1704)</name>
    <dbReference type="NCBI Taxonomy" id="336963"/>
    <lineage>
        <taxon>Eukaryota</taxon>
        <taxon>Fungi</taxon>
        <taxon>Dikarya</taxon>
        <taxon>Ascomycota</taxon>
        <taxon>Pezizomycotina</taxon>
        <taxon>Eurotiomycetes</taxon>
        <taxon>Eurotiomycetidae</taxon>
        <taxon>Onygenales</taxon>
        <taxon>Onygenaceae</taxon>
        <taxon>Uncinocarpus</taxon>
    </lineage>
</organism>
<proteinExistence type="predicted"/>
<dbReference type="RefSeq" id="XP_002543144.1">
    <property type="nucleotide sequence ID" value="XM_002543098.1"/>
</dbReference>
<accession>C4JH87</accession>
<dbReference type="AlphaFoldDB" id="C4JH87"/>
<dbReference type="STRING" id="336963.C4JH87"/>
<gene>
    <name evidence="1" type="ORF">UREG_02660</name>
</gene>
<dbReference type="GeneID" id="8443107"/>
<dbReference type="PANTHER" id="PTHR34180:SF1">
    <property type="entry name" value="BETA-ALANYL-DOPAMINE_CARCININE HYDROLASE"/>
    <property type="match status" value="1"/>
</dbReference>
<dbReference type="InterPro" id="IPR047794">
    <property type="entry name" value="C45_proenzyme-like"/>
</dbReference>